<dbReference type="STRING" id="1449357.GCA_000744175_00190"/>
<evidence type="ECO:0000313" key="3">
    <source>
        <dbReference type="Proteomes" id="UP000297244"/>
    </source>
</evidence>
<name>A0A4Y9EX40_9DEIN</name>
<sequence length="91" mass="11132">MTVQMRRYRLKEGTREAFQKVFLEVIVPLRQAMGFRVLGAYWLSDRDFLWFVGHENFAEAEKAYYEHPERKKVDPRVFLEEMETRFVERLL</sequence>
<evidence type="ECO:0000313" key="4">
    <source>
        <dbReference type="Proteomes" id="UP000297668"/>
    </source>
</evidence>
<protein>
    <submittedName>
        <fullName evidence="2">NIPSNAP family containing protein</fullName>
    </submittedName>
</protein>
<dbReference type="OrthoDB" id="9809695at2"/>
<reference evidence="3 4" key="1">
    <citation type="submission" date="2019-03" db="EMBL/GenBank/DDBJ databases">
        <title>Thermus tengchongensis species for the arsenic transformation mechanism.</title>
        <authorList>
            <person name="Yuan G.C."/>
        </authorList>
    </citation>
    <scope>NUCLEOTIDE SEQUENCE [LARGE SCALE GENOMIC DNA]</scope>
    <source>
        <strain evidence="2 4">15W</strain>
        <strain evidence="1 3">15Y</strain>
    </source>
</reference>
<gene>
    <name evidence="1" type="ORF">E0489_09150</name>
    <name evidence="2" type="ORF">E0687_07700</name>
</gene>
<dbReference type="RefSeq" id="WP_038040303.1">
    <property type="nucleotide sequence ID" value="NZ_ML214250.1"/>
</dbReference>
<dbReference type="Proteomes" id="UP000297244">
    <property type="component" value="Unassembled WGS sequence"/>
</dbReference>
<dbReference type="Gene3D" id="3.30.70.100">
    <property type="match status" value="1"/>
</dbReference>
<proteinExistence type="predicted"/>
<accession>A0A4Y9EX40</accession>
<dbReference type="EMBL" id="SJZF01000012">
    <property type="protein sequence ID" value="TFU26069.1"/>
    <property type="molecule type" value="Genomic_DNA"/>
</dbReference>
<dbReference type="Proteomes" id="UP000297668">
    <property type="component" value="Unassembled WGS sequence"/>
</dbReference>
<dbReference type="AlphaFoldDB" id="A0A4Y9EX40"/>
<evidence type="ECO:0000313" key="1">
    <source>
        <dbReference type="EMBL" id="TFU15558.1"/>
    </source>
</evidence>
<organism evidence="2 4">
    <name type="scientific">Thermus tengchongensis</name>
    <dbReference type="NCBI Taxonomy" id="1214928"/>
    <lineage>
        <taxon>Bacteria</taxon>
        <taxon>Thermotogati</taxon>
        <taxon>Deinococcota</taxon>
        <taxon>Deinococci</taxon>
        <taxon>Thermales</taxon>
        <taxon>Thermaceae</taxon>
        <taxon>Thermus</taxon>
    </lineage>
</organism>
<keyword evidence="3" id="KW-1185">Reference proteome</keyword>
<evidence type="ECO:0000313" key="2">
    <source>
        <dbReference type="EMBL" id="TFU26069.1"/>
    </source>
</evidence>
<dbReference type="InterPro" id="IPR011008">
    <property type="entry name" value="Dimeric_a/b-barrel"/>
</dbReference>
<dbReference type="EMBL" id="SKBL01000015">
    <property type="protein sequence ID" value="TFU15558.1"/>
    <property type="molecule type" value="Genomic_DNA"/>
</dbReference>
<dbReference type="SUPFAM" id="SSF54909">
    <property type="entry name" value="Dimeric alpha+beta barrel"/>
    <property type="match status" value="1"/>
</dbReference>
<comment type="caution">
    <text evidence="2">The sequence shown here is derived from an EMBL/GenBank/DDBJ whole genome shotgun (WGS) entry which is preliminary data.</text>
</comment>